<accession>A0A177EJN9</accession>
<dbReference type="RefSeq" id="XP_067545048.1">
    <property type="nucleotide sequence ID" value="XM_067689248.1"/>
</dbReference>
<keyword evidence="3" id="KW-1185">Reference proteome</keyword>
<dbReference type="AlphaFoldDB" id="A0A177EJN9"/>
<dbReference type="VEuPathDB" id="MicrosporidiaDB:NEDG_01830"/>
<keyword evidence="1" id="KW-1133">Transmembrane helix</keyword>
<evidence type="ECO:0000313" key="2">
    <source>
        <dbReference type="EMBL" id="OAG31352.1"/>
    </source>
</evidence>
<keyword evidence="1" id="KW-0472">Membrane</keyword>
<dbReference type="GeneID" id="93648180"/>
<dbReference type="Proteomes" id="UP000185944">
    <property type="component" value="Unassembled WGS sequence"/>
</dbReference>
<gene>
    <name evidence="2" type="ORF">NEDG_01830</name>
</gene>
<evidence type="ECO:0000256" key="1">
    <source>
        <dbReference type="SAM" id="Phobius"/>
    </source>
</evidence>
<feature type="transmembrane region" description="Helical" evidence="1">
    <location>
        <begin position="30"/>
        <end position="51"/>
    </location>
</feature>
<comment type="caution">
    <text evidence="2">The sequence shown here is derived from an EMBL/GenBank/DDBJ whole genome shotgun (WGS) entry which is preliminary data.</text>
</comment>
<proteinExistence type="predicted"/>
<organism evidence="2 3">
    <name type="scientific">Nematocida displodere</name>
    <dbReference type="NCBI Taxonomy" id="1805483"/>
    <lineage>
        <taxon>Eukaryota</taxon>
        <taxon>Fungi</taxon>
        <taxon>Fungi incertae sedis</taxon>
        <taxon>Microsporidia</taxon>
        <taxon>Nematocida</taxon>
    </lineage>
</organism>
<name>A0A177EJN9_9MICR</name>
<dbReference type="EMBL" id="LTDL01000019">
    <property type="protein sequence ID" value="OAG31352.1"/>
    <property type="molecule type" value="Genomic_DNA"/>
</dbReference>
<keyword evidence="1" id="KW-0812">Transmembrane</keyword>
<evidence type="ECO:0000313" key="3">
    <source>
        <dbReference type="Proteomes" id="UP000185944"/>
    </source>
</evidence>
<protein>
    <submittedName>
        <fullName evidence="2">Uncharacterized protein</fullName>
    </submittedName>
</protein>
<sequence length="84" mass="8959">MLLIGLMLLGAARAIVKEAPVDDVINAVDIFGVGMLFLLFTLTLTVSFQGVKKLIEASPKQVAGIVAAVPRGPLKKENHDIITF</sequence>
<reference evidence="2 3" key="1">
    <citation type="submission" date="2016-02" db="EMBL/GenBank/DDBJ databases">
        <title>Discovery of a natural microsporidian pathogen with a broad tissue tropism in Caenorhabditis elegans.</title>
        <authorList>
            <person name="Luallen R.J."/>
            <person name="Reinke A.W."/>
            <person name="Tong L."/>
            <person name="Botts M.R."/>
            <person name="Felix M.-A."/>
            <person name="Troemel E.R."/>
        </authorList>
    </citation>
    <scope>NUCLEOTIDE SEQUENCE [LARGE SCALE GENOMIC DNA]</scope>
    <source>
        <strain evidence="2 3">JUm2807</strain>
    </source>
</reference>